<dbReference type="RefSeq" id="XP_058337495.1">
    <property type="nucleotide sequence ID" value="XM_058491749.1"/>
</dbReference>
<proteinExistence type="predicted"/>
<evidence type="ECO:0000313" key="2">
    <source>
        <dbReference type="Proteomes" id="UP001234581"/>
    </source>
</evidence>
<organism evidence="1 2">
    <name type="scientific">Lichtheimia ornata</name>
    <dbReference type="NCBI Taxonomy" id="688661"/>
    <lineage>
        <taxon>Eukaryota</taxon>
        <taxon>Fungi</taxon>
        <taxon>Fungi incertae sedis</taxon>
        <taxon>Mucoromycota</taxon>
        <taxon>Mucoromycotina</taxon>
        <taxon>Mucoromycetes</taxon>
        <taxon>Mucorales</taxon>
        <taxon>Lichtheimiaceae</taxon>
        <taxon>Lichtheimia</taxon>
    </lineage>
</organism>
<dbReference type="Proteomes" id="UP001234581">
    <property type="component" value="Unassembled WGS sequence"/>
</dbReference>
<gene>
    <name evidence="1" type="ORF">O0I10_011786</name>
</gene>
<reference evidence="1 2" key="1">
    <citation type="submission" date="2023-03" db="EMBL/GenBank/DDBJ databases">
        <title>Genome sequence of Lichtheimia ornata CBS 291.66.</title>
        <authorList>
            <person name="Mohabir J.T."/>
            <person name="Shea T.P."/>
            <person name="Kurbessoian T."/>
            <person name="Berby B."/>
            <person name="Fontaine J."/>
            <person name="Livny J."/>
            <person name="Gnirke A."/>
            <person name="Stajich J.E."/>
            <person name="Cuomo C.A."/>
        </authorList>
    </citation>
    <scope>NUCLEOTIDE SEQUENCE [LARGE SCALE GENOMIC DNA]</scope>
    <source>
        <strain evidence="1">CBS 291.66</strain>
    </source>
</reference>
<accession>A0AAD7XTS9</accession>
<sequence>MTSKGLDALLKFLLTSDKLQQVRNQARGRRYRMAHGTKGG</sequence>
<protein>
    <submittedName>
        <fullName evidence="1">Uncharacterized protein</fullName>
    </submittedName>
</protein>
<comment type="caution">
    <text evidence="1">The sequence shown here is derived from an EMBL/GenBank/DDBJ whole genome shotgun (WGS) entry which is preliminary data.</text>
</comment>
<dbReference type="AlphaFoldDB" id="A0AAD7XTS9"/>
<evidence type="ECO:0000313" key="1">
    <source>
        <dbReference type="EMBL" id="KAJ8652581.1"/>
    </source>
</evidence>
<dbReference type="GeneID" id="83219185"/>
<name>A0AAD7XTS9_9FUNG</name>
<dbReference type="EMBL" id="JARTCD010000100">
    <property type="protein sequence ID" value="KAJ8652581.1"/>
    <property type="molecule type" value="Genomic_DNA"/>
</dbReference>
<keyword evidence="2" id="KW-1185">Reference proteome</keyword>